<dbReference type="AlphaFoldDB" id="A0AAV7MD88"/>
<protein>
    <submittedName>
        <fullName evidence="1">Uncharacterized protein</fullName>
    </submittedName>
</protein>
<accession>A0AAV7MD88</accession>
<organism evidence="1 2">
    <name type="scientific">Pleurodeles waltl</name>
    <name type="common">Iberian ribbed newt</name>
    <dbReference type="NCBI Taxonomy" id="8319"/>
    <lineage>
        <taxon>Eukaryota</taxon>
        <taxon>Metazoa</taxon>
        <taxon>Chordata</taxon>
        <taxon>Craniata</taxon>
        <taxon>Vertebrata</taxon>
        <taxon>Euteleostomi</taxon>
        <taxon>Amphibia</taxon>
        <taxon>Batrachia</taxon>
        <taxon>Caudata</taxon>
        <taxon>Salamandroidea</taxon>
        <taxon>Salamandridae</taxon>
        <taxon>Pleurodelinae</taxon>
        <taxon>Pleurodeles</taxon>
    </lineage>
</organism>
<name>A0AAV7MD88_PLEWA</name>
<reference evidence="1" key="1">
    <citation type="journal article" date="2022" name="bioRxiv">
        <title>Sequencing and chromosome-scale assembly of the giantPleurodeles waltlgenome.</title>
        <authorList>
            <person name="Brown T."/>
            <person name="Elewa A."/>
            <person name="Iarovenko S."/>
            <person name="Subramanian E."/>
            <person name="Araus A.J."/>
            <person name="Petzold A."/>
            <person name="Susuki M."/>
            <person name="Suzuki K.-i.T."/>
            <person name="Hayashi T."/>
            <person name="Toyoda A."/>
            <person name="Oliveira C."/>
            <person name="Osipova E."/>
            <person name="Leigh N.D."/>
            <person name="Simon A."/>
            <person name="Yun M.H."/>
        </authorList>
    </citation>
    <scope>NUCLEOTIDE SEQUENCE</scope>
    <source>
        <strain evidence="1">20211129_DDA</strain>
        <tissue evidence="1">Liver</tissue>
    </source>
</reference>
<evidence type="ECO:0000313" key="2">
    <source>
        <dbReference type="Proteomes" id="UP001066276"/>
    </source>
</evidence>
<keyword evidence="2" id="KW-1185">Reference proteome</keyword>
<evidence type="ECO:0000313" key="1">
    <source>
        <dbReference type="EMBL" id="KAJ1101502.1"/>
    </source>
</evidence>
<dbReference type="Proteomes" id="UP001066276">
    <property type="component" value="Chromosome 10"/>
</dbReference>
<gene>
    <name evidence="1" type="ORF">NDU88_006569</name>
</gene>
<proteinExistence type="predicted"/>
<comment type="caution">
    <text evidence="1">The sequence shown here is derived from an EMBL/GenBank/DDBJ whole genome shotgun (WGS) entry which is preliminary data.</text>
</comment>
<dbReference type="EMBL" id="JANPWB010000014">
    <property type="protein sequence ID" value="KAJ1101502.1"/>
    <property type="molecule type" value="Genomic_DNA"/>
</dbReference>
<sequence length="158" mass="17095">MTGDCENEDGGLTGRAADPVLRACGRTSTSVFAASLLGVKDRGASEAHRCVRDLPSRRWMAAPPLLRATEEGAHYYQDHGDTAVGALQLWGGRCTCRGAARSTQFSYGRAARLSPFLLCRQCMPVPREGLLNPWACVKEQNGLLPRNIVNHEAGSKIN</sequence>